<evidence type="ECO:0000313" key="4">
    <source>
        <dbReference type="Proteomes" id="UP000306236"/>
    </source>
</evidence>
<dbReference type="GO" id="GO:0046872">
    <property type="term" value="F:metal ion binding"/>
    <property type="evidence" value="ECO:0007669"/>
    <property type="project" value="UniProtKB-UniRule"/>
</dbReference>
<comment type="similarity">
    <text evidence="1">Belongs to the HemJ family.</text>
</comment>
<keyword evidence="1" id="KW-0408">Iron</keyword>
<accession>A0A4S5BP25</accession>
<dbReference type="EMBL" id="SSWX01000008">
    <property type="protein sequence ID" value="THJ34039.1"/>
    <property type="molecule type" value="Genomic_DNA"/>
</dbReference>
<keyword evidence="1" id="KW-0479">Metal-binding</keyword>
<keyword evidence="2" id="KW-1133">Transmembrane helix</keyword>
<comment type="cofactor">
    <cofactor evidence="1">
        <name>heme b</name>
        <dbReference type="ChEBI" id="CHEBI:60344"/>
    </cofactor>
    <text evidence="1">Binds 1 heme b (iron(II)-protoporphyrin IX) group per subunit.</text>
</comment>
<dbReference type="PIRSF" id="PIRSF004638">
    <property type="entry name" value="UCP004638"/>
    <property type="match status" value="1"/>
</dbReference>
<keyword evidence="1" id="KW-0349">Heme</keyword>
<organism evidence="3 4">
    <name type="scientific">Lampropedia aestuarii</name>
    <dbReference type="NCBI Taxonomy" id="2562762"/>
    <lineage>
        <taxon>Bacteria</taxon>
        <taxon>Pseudomonadati</taxon>
        <taxon>Pseudomonadota</taxon>
        <taxon>Betaproteobacteria</taxon>
        <taxon>Burkholderiales</taxon>
        <taxon>Comamonadaceae</taxon>
        <taxon>Lampropedia</taxon>
    </lineage>
</organism>
<dbReference type="EC" id="1.3.99.-" evidence="1"/>
<evidence type="ECO:0000256" key="2">
    <source>
        <dbReference type="SAM" id="Phobius"/>
    </source>
</evidence>
<reference evidence="3 4" key="1">
    <citation type="submission" date="2019-04" db="EMBL/GenBank/DDBJ databases">
        <title>Lampropedia sp YIM MLB12 draf genome.</title>
        <authorList>
            <person name="Wang Y.-X."/>
        </authorList>
    </citation>
    <scope>NUCLEOTIDE SEQUENCE [LARGE SCALE GENOMIC DNA]</scope>
    <source>
        <strain evidence="3 4">YIM MLB12</strain>
    </source>
</reference>
<keyword evidence="2" id="KW-0812">Transmembrane</keyword>
<dbReference type="GO" id="GO:0070818">
    <property type="term" value="F:protoporphyrinogen oxidase activity"/>
    <property type="evidence" value="ECO:0007669"/>
    <property type="project" value="UniProtKB-UniRule"/>
</dbReference>
<protein>
    <recommendedName>
        <fullName evidence="1">Protoporphyrinogen IX oxidase</fullName>
        <ecNumber evidence="1">1.3.99.-</ecNumber>
    </recommendedName>
</protein>
<feature type="transmembrane region" description="Helical" evidence="2">
    <location>
        <begin position="88"/>
        <end position="108"/>
    </location>
</feature>
<keyword evidence="1" id="KW-1003">Cell membrane</keyword>
<dbReference type="GO" id="GO:0006782">
    <property type="term" value="P:protoporphyrinogen IX biosynthetic process"/>
    <property type="evidence" value="ECO:0007669"/>
    <property type="project" value="UniProtKB-UniRule"/>
</dbReference>
<dbReference type="InterPro" id="IPR005265">
    <property type="entry name" value="HemJ-like"/>
</dbReference>
<evidence type="ECO:0000313" key="3">
    <source>
        <dbReference type="EMBL" id="THJ34039.1"/>
    </source>
</evidence>
<comment type="caution">
    <text evidence="3">The sequence shown here is derived from an EMBL/GenBank/DDBJ whole genome shotgun (WGS) entry which is preliminary data.</text>
</comment>
<dbReference type="OrthoDB" id="9847460at2"/>
<evidence type="ECO:0000256" key="1">
    <source>
        <dbReference type="PIRNR" id="PIRNR004638"/>
    </source>
</evidence>
<gene>
    <name evidence="3" type="ORF">E8K88_08085</name>
</gene>
<sequence>MSRKMPAMLYIFFKSLHIFVAIAWVMGLMVCGVLLRTRDRDASHEQQRIFNSRMATIAQNISHWWVMPCMATTLLAALYMTVVAGWWQMHWVFAKLAGAALLVLFAVLQARAARRWRQNPMALPSAQLGLLVPLTLIVGFVLLYLAFTKPF</sequence>
<feature type="transmembrane region" description="Helical" evidence="2">
    <location>
        <begin position="12"/>
        <end position="35"/>
    </location>
</feature>
<keyword evidence="4" id="KW-1185">Reference proteome</keyword>
<feature type="transmembrane region" description="Helical" evidence="2">
    <location>
        <begin position="128"/>
        <end position="147"/>
    </location>
</feature>
<dbReference type="AlphaFoldDB" id="A0A4S5BP25"/>
<name>A0A4S5BP25_9BURK</name>
<proteinExistence type="inferred from homology"/>
<comment type="pathway">
    <text evidence="1">Porphyrin-containing compound metabolism; protoporphyrin-IX biosynthesis; protoporphyrin-IX from protoporphyrinogen-IX: step 1/1.</text>
</comment>
<dbReference type="UniPathway" id="UPA00251">
    <property type="reaction ID" value="UER00324"/>
</dbReference>
<keyword evidence="1 2" id="KW-0472">Membrane</keyword>
<feature type="transmembrane region" description="Helical" evidence="2">
    <location>
        <begin position="63"/>
        <end position="82"/>
    </location>
</feature>
<dbReference type="GO" id="GO:0005886">
    <property type="term" value="C:plasma membrane"/>
    <property type="evidence" value="ECO:0007669"/>
    <property type="project" value="UniProtKB-UniRule"/>
</dbReference>
<dbReference type="Proteomes" id="UP000306236">
    <property type="component" value="Unassembled WGS sequence"/>
</dbReference>
<comment type="catalytic activity">
    <reaction evidence="1">
        <text>protoporphyrinogen IX + 3 A = protoporphyrin IX + 3 AH2</text>
        <dbReference type="Rhea" id="RHEA:62000"/>
        <dbReference type="ChEBI" id="CHEBI:13193"/>
        <dbReference type="ChEBI" id="CHEBI:17499"/>
        <dbReference type="ChEBI" id="CHEBI:57306"/>
        <dbReference type="ChEBI" id="CHEBI:57307"/>
    </reaction>
</comment>
<comment type="function">
    <text evidence="1">Catalyzes the oxidation of protoporphyrinogen IX to protoporphyrin IX.</text>
</comment>
<dbReference type="Pfam" id="PF03653">
    <property type="entry name" value="UPF0093"/>
    <property type="match status" value="1"/>
</dbReference>